<dbReference type="AlphaFoldDB" id="A0A511RKW5"/>
<dbReference type="OrthoDB" id="9805007at2"/>
<evidence type="ECO:0000256" key="3">
    <source>
        <dbReference type="ARBA" id="ARBA00022730"/>
    </source>
</evidence>
<dbReference type="Proteomes" id="UP000321827">
    <property type="component" value="Unassembled WGS sequence"/>
</dbReference>
<evidence type="ECO:0000256" key="1">
    <source>
        <dbReference type="ARBA" id="ARBA00009356"/>
    </source>
</evidence>
<reference evidence="11 12" key="1">
    <citation type="submission" date="2019-07" db="EMBL/GenBank/DDBJ databases">
        <title>Whole genome shotgun sequence of Oceanithermus desulfurans NBRC 100063.</title>
        <authorList>
            <person name="Hosoyama A."/>
            <person name="Uohara A."/>
            <person name="Ohji S."/>
            <person name="Ichikawa N."/>
        </authorList>
    </citation>
    <scope>NUCLEOTIDE SEQUENCE [LARGE SCALE GENOMIC DNA]</scope>
    <source>
        <strain evidence="11 12">NBRC 100063</strain>
    </source>
</reference>
<comment type="function">
    <text evidence="7 9">This protein binds to the 23S rRNA, and is important in its secondary structure. It is located near the subunit interface in the base of the L7/L12 stalk, and near the tRNA binding site of the peptidyltransferase center.</text>
</comment>
<dbReference type="RefSeq" id="WP_147147893.1">
    <property type="nucleotide sequence ID" value="NZ_BJXN01000011.1"/>
</dbReference>
<feature type="domain" description="Large ribosomal subunit protein uL6 alpha-beta" evidence="10">
    <location>
        <begin position="12"/>
        <end position="82"/>
    </location>
</feature>
<gene>
    <name evidence="7 11" type="primary">rplF</name>
    <name evidence="11" type="ORF">ODE01S_17230</name>
</gene>
<keyword evidence="3 7" id="KW-0699">rRNA-binding</keyword>
<dbReference type="InterPro" id="IPR036789">
    <property type="entry name" value="Ribosomal_uL6-like_a/b-dom_sf"/>
</dbReference>
<dbReference type="Pfam" id="PF00347">
    <property type="entry name" value="Ribosomal_L6"/>
    <property type="match status" value="2"/>
</dbReference>
<dbReference type="GO" id="GO:0019843">
    <property type="term" value="F:rRNA binding"/>
    <property type="evidence" value="ECO:0007669"/>
    <property type="project" value="UniProtKB-UniRule"/>
</dbReference>
<evidence type="ECO:0000313" key="11">
    <source>
        <dbReference type="EMBL" id="GEM90289.1"/>
    </source>
</evidence>
<evidence type="ECO:0000313" key="12">
    <source>
        <dbReference type="Proteomes" id="UP000321827"/>
    </source>
</evidence>
<sequence length="181" mass="19284">MSRIGKLPIPLPAGVTLDVKPGQVTVKGPKGQLVVDFDPDLEIVVEDNQAVVKRPTDSRRHRALHGLTRSLVANAVEGVSQGFVKELEIKGIGYRAKLQGGKIELSIGYSHPVIVEAPEGITLEVPEPTKIRVSGIDKQKVGQVAANIRAIRPPDAYHGKGIRYAGEVLRLKPGKAGVTGG</sequence>
<evidence type="ECO:0000256" key="9">
    <source>
        <dbReference type="RuleBase" id="RU003870"/>
    </source>
</evidence>
<keyword evidence="4 7" id="KW-0694">RNA-binding</keyword>
<evidence type="ECO:0000259" key="10">
    <source>
        <dbReference type="Pfam" id="PF00347"/>
    </source>
</evidence>
<evidence type="ECO:0000256" key="5">
    <source>
        <dbReference type="ARBA" id="ARBA00022980"/>
    </source>
</evidence>
<dbReference type="EMBL" id="BJXN01000011">
    <property type="protein sequence ID" value="GEM90289.1"/>
    <property type="molecule type" value="Genomic_DNA"/>
</dbReference>
<feature type="domain" description="Large ribosomal subunit protein uL6 alpha-beta" evidence="10">
    <location>
        <begin position="91"/>
        <end position="164"/>
    </location>
</feature>
<evidence type="ECO:0000256" key="7">
    <source>
        <dbReference type="HAMAP-Rule" id="MF_01365"/>
    </source>
</evidence>
<evidence type="ECO:0000256" key="4">
    <source>
        <dbReference type="ARBA" id="ARBA00022884"/>
    </source>
</evidence>
<accession>A0A511RKW5</accession>
<protein>
    <recommendedName>
        <fullName evidence="7">Large ribosomal subunit protein uL6</fullName>
    </recommendedName>
</protein>
<keyword evidence="5 7" id="KW-0689">Ribosomal protein</keyword>
<comment type="subunit">
    <text evidence="2 7">Part of the 50S ribosomal subunit.</text>
</comment>
<dbReference type="GO" id="GO:0003735">
    <property type="term" value="F:structural constituent of ribosome"/>
    <property type="evidence" value="ECO:0007669"/>
    <property type="project" value="UniProtKB-UniRule"/>
</dbReference>
<dbReference type="HAMAP" id="MF_01365_B">
    <property type="entry name" value="Ribosomal_uL6_B"/>
    <property type="match status" value="1"/>
</dbReference>
<keyword evidence="6 7" id="KW-0687">Ribonucleoprotein</keyword>
<organism evidence="11 12">
    <name type="scientific">Oceanithermus desulfurans NBRC 100063</name>
    <dbReference type="NCBI Taxonomy" id="1227550"/>
    <lineage>
        <taxon>Bacteria</taxon>
        <taxon>Thermotogati</taxon>
        <taxon>Deinococcota</taxon>
        <taxon>Deinococci</taxon>
        <taxon>Thermales</taxon>
        <taxon>Thermaceae</taxon>
        <taxon>Oceanithermus</taxon>
    </lineage>
</organism>
<evidence type="ECO:0000256" key="2">
    <source>
        <dbReference type="ARBA" id="ARBA00011838"/>
    </source>
</evidence>
<dbReference type="PIRSF" id="PIRSF002162">
    <property type="entry name" value="Ribosomal_L6"/>
    <property type="match status" value="1"/>
</dbReference>
<dbReference type="PANTHER" id="PTHR11655:SF14">
    <property type="entry name" value="LARGE RIBOSOMAL SUBUNIT PROTEIN UL6M"/>
    <property type="match status" value="1"/>
</dbReference>
<evidence type="ECO:0000256" key="6">
    <source>
        <dbReference type="ARBA" id="ARBA00023274"/>
    </source>
</evidence>
<proteinExistence type="inferred from homology"/>
<dbReference type="GO" id="GO:0022625">
    <property type="term" value="C:cytosolic large ribosomal subunit"/>
    <property type="evidence" value="ECO:0007669"/>
    <property type="project" value="UniProtKB-UniRule"/>
</dbReference>
<dbReference type="InterPro" id="IPR000702">
    <property type="entry name" value="Ribosomal_uL6-like"/>
</dbReference>
<dbReference type="PANTHER" id="PTHR11655">
    <property type="entry name" value="60S/50S RIBOSOMAL PROTEIN L6/L9"/>
    <property type="match status" value="1"/>
</dbReference>
<dbReference type="InterPro" id="IPR019906">
    <property type="entry name" value="Ribosomal_uL6_bac-type"/>
</dbReference>
<comment type="similarity">
    <text evidence="1 7 8">Belongs to the universal ribosomal protein uL6 family.</text>
</comment>
<dbReference type="FunFam" id="3.90.930.12:FF:000001">
    <property type="entry name" value="50S ribosomal protein L6"/>
    <property type="match status" value="1"/>
</dbReference>
<dbReference type="NCBIfam" id="TIGR03654">
    <property type="entry name" value="L6_bact"/>
    <property type="match status" value="1"/>
</dbReference>
<dbReference type="GO" id="GO:0002181">
    <property type="term" value="P:cytoplasmic translation"/>
    <property type="evidence" value="ECO:0007669"/>
    <property type="project" value="TreeGrafter"/>
</dbReference>
<comment type="caution">
    <text evidence="11">The sequence shown here is derived from an EMBL/GenBank/DDBJ whole genome shotgun (WGS) entry which is preliminary data.</text>
</comment>
<dbReference type="SUPFAM" id="SSF56053">
    <property type="entry name" value="Ribosomal protein L6"/>
    <property type="match status" value="2"/>
</dbReference>
<name>A0A511RKW5_9DEIN</name>
<dbReference type="InterPro" id="IPR020040">
    <property type="entry name" value="Ribosomal_uL6_a/b-dom"/>
</dbReference>
<dbReference type="PRINTS" id="PR00059">
    <property type="entry name" value="RIBOSOMALL6"/>
</dbReference>
<dbReference type="FunFam" id="3.90.930.12:FF:000002">
    <property type="entry name" value="50S ribosomal protein L6"/>
    <property type="match status" value="1"/>
</dbReference>
<evidence type="ECO:0000256" key="8">
    <source>
        <dbReference type="RuleBase" id="RU003869"/>
    </source>
</evidence>
<dbReference type="Gene3D" id="3.90.930.12">
    <property type="entry name" value="Ribosomal protein L6, alpha-beta domain"/>
    <property type="match status" value="2"/>
</dbReference>